<evidence type="ECO:0000259" key="6">
    <source>
        <dbReference type="Pfam" id="PF08281"/>
    </source>
</evidence>
<dbReference type="InterPro" id="IPR039425">
    <property type="entry name" value="RNA_pol_sigma-70-like"/>
</dbReference>
<sequence>MDREAFLRALLPQLNSLYSFSRWLTHDGDEAEDIVHDALSRVFLNGNCNLEGGEIRTYLFTIIRRTYINRLRRGRYEATSAGYPEDESTLSAPSEKGGFSELPPELLRQDLNEALAGLHPDSRSVVILADVEGFSVDEIAQVMNIPAGTVKSKLWRAHQALRKKLKVYQEPKGK</sequence>
<evidence type="ECO:0000256" key="1">
    <source>
        <dbReference type="ARBA" id="ARBA00010641"/>
    </source>
</evidence>
<dbReference type="Pfam" id="PF08281">
    <property type="entry name" value="Sigma70_r4_2"/>
    <property type="match status" value="1"/>
</dbReference>
<dbReference type="InterPro" id="IPR013325">
    <property type="entry name" value="RNA_pol_sigma_r2"/>
</dbReference>
<dbReference type="GO" id="GO:0003677">
    <property type="term" value="F:DNA binding"/>
    <property type="evidence" value="ECO:0007669"/>
    <property type="project" value="InterPro"/>
</dbReference>
<feature type="domain" description="RNA polymerase sigma-70 region 2" evidence="5">
    <location>
        <begin position="15"/>
        <end position="74"/>
    </location>
</feature>
<evidence type="ECO:0000256" key="4">
    <source>
        <dbReference type="ARBA" id="ARBA00023163"/>
    </source>
</evidence>
<accession>A0A932HYI6</accession>
<dbReference type="Gene3D" id="1.10.1740.10">
    <property type="match status" value="1"/>
</dbReference>
<dbReference type="InterPro" id="IPR036388">
    <property type="entry name" value="WH-like_DNA-bd_sf"/>
</dbReference>
<feature type="domain" description="RNA polymerase sigma factor 70 region 4 type 2" evidence="6">
    <location>
        <begin position="109"/>
        <end position="158"/>
    </location>
</feature>
<keyword evidence="2" id="KW-0805">Transcription regulation</keyword>
<keyword evidence="3" id="KW-0731">Sigma factor</keyword>
<dbReference type="InterPro" id="IPR007627">
    <property type="entry name" value="RNA_pol_sigma70_r2"/>
</dbReference>
<proteinExistence type="inferred from homology"/>
<dbReference type="Proteomes" id="UP000782312">
    <property type="component" value="Unassembled WGS sequence"/>
</dbReference>
<keyword evidence="4" id="KW-0804">Transcription</keyword>
<dbReference type="Gene3D" id="1.10.10.10">
    <property type="entry name" value="Winged helix-like DNA-binding domain superfamily/Winged helix DNA-binding domain"/>
    <property type="match status" value="1"/>
</dbReference>
<dbReference type="PANTHER" id="PTHR43133:SF25">
    <property type="entry name" value="RNA POLYMERASE SIGMA FACTOR RFAY-RELATED"/>
    <property type="match status" value="1"/>
</dbReference>
<dbReference type="AlphaFoldDB" id="A0A932HYI6"/>
<dbReference type="PANTHER" id="PTHR43133">
    <property type="entry name" value="RNA POLYMERASE ECF-TYPE SIGMA FACTO"/>
    <property type="match status" value="1"/>
</dbReference>
<name>A0A932HYI6_UNCTE</name>
<evidence type="ECO:0000256" key="3">
    <source>
        <dbReference type="ARBA" id="ARBA00023082"/>
    </source>
</evidence>
<dbReference type="SUPFAM" id="SSF88659">
    <property type="entry name" value="Sigma3 and sigma4 domains of RNA polymerase sigma factors"/>
    <property type="match status" value="1"/>
</dbReference>
<dbReference type="InterPro" id="IPR014284">
    <property type="entry name" value="RNA_pol_sigma-70_dom"/>
</dbReference>
<evidence type="ECO:0000256" key="2">
    <source>
        <dbReference type="ARBA" id="ARBA00023015"/>
    </source>
</evidence>
<dbReference type="GO" id="GO:0016987">
    <property type="term" value="F:sigma factor activity"/>
    <property type="evidence" value="ECO:0007669"/>
    <property type="project" value="UniProtKB-KW"/>
</dbReference>
<evidence type="ECO:0000259" key="5">
    <source>
        <dbReference type="Pfam" id="PF04542"/>
    </source>
</evidence>
<comment type="caution">
    <text evidence="7">The sequence shown here is derived from an EMBL/GenBank/DDBJ whole genome shotgun (WGS) entry which is preliminary data.</text>
</comment>
<dbReference type="NCBIfam" id="TIGR02937">
    <property type="entry name" value="sigma70-ECF"/>
    <property type="match status" value="1"/>
</dbReference>
<dbReference type="SUPFAM" id="SSF88946">
    <property type="entry name" value="Sigma2 domain of RNA polymerase sigma factors"/>
    <property type="match status" value="1"/>
</dbReference>
<organism evidence="7 8">
    <name type="scientific">Tectimicrobiota bacterium</name>
    <dbReference type="NCBI Taxonomy" id="2528274"/>
    <lineage>
        <taxon>Bacteria</taxon>
        <taxon>Pseudomonadati</taxon>
        <taxon>Nitrospinota/Tectimicrobiota group</taxon>
        <taxon>Candidatus Tectimicrobiota</taxon>
    </lineage>
</organism>
<dbReference type="CDD" id="cd06171">
    <property type="entry name" value="Sigma70_r4"/>
    <property type="match status" value="1"/>
</dbReference>
<comment type="similarity">
    <text evidence="1">Belongs to the sigma-70 factor family. ECF subfamily.</text>
</comment>
<dbReference type="InterPro" id="IPR013249">
    <property type="entry name" value="RNA_pol_sigma70_r4_t2"/>
</dbReference>
<gene>
    <name evidence="7" type="ORF">HYZ11_02775</name>
</gene>
<evidence type="ECO:0000313" key="7">
    <source>
        <dbReference type="EMBL" id="MBI3126512.1"/>
    </source>
</evidence>
<dbReference type="InterPro" id="IPR013324">
    <property type="entry name" value="RNA_pol_sigma_r3/r4-like"/>
</dbReference>
<dbReference type="EMBL" id="JACPUR010000004">
    <property type="protein sequence ID" value="MBI3126512.1"/>
    <property type="molecule type" value="Genomic_DNA"/>
</dbReference>
<protein>
    <submittedName>
        <fullName evidence="7">RNA polymerase sigma factor</fullName>
    </submittedName>
</protein>
<evidence type="ECO:0000313" key="8">
    <source>
        <dbReference type="Proteomes" id="UP000782312"/>
    </source>
</evidence>
<dbReference type="Pfam" id="PF04542">
    <property type="entry name" value="Sigma70_r2"/>
    <property type="match status" value="1"/>
</dbReference>
<reference evidence="7" key="1">
    <citation type="submission" date="2020-07" db="EMBL/GenBank/DDBJ databases">
        <title>Huge and variable diversity of episymbiotic CPR bacteria and DPANN archaea in groundwater ecosystems.</title>
        <authorList>
            <person name="He C.Y."/>
            <person name="Keren R."/>
            <person name="Whittaker M."/>
            <person name="Farag I.F."/>
            <person name="Doudna J."/>
            <person name="Cate J.H.D."/>
            <person name="Banfield J.F."/>
        </authorList>
    </citation>
    <scope>NUCLEOTIDE SEQUENCE</scope>
    <source>
        <strain evidence="7">NC_groundwater_763_Ag_S-0.2um_68_21</strain>
    </source>
</reference>
<dbReference type="GO" id="GO:0006352">
    <property type="term" value="P:DNA-templated transcription initiation"/>
    <property type="evidence" value="ECO:0007669"/>
    <property type="project" value="InterPro"/>
</dbReference>